<dbReference type="InParanoid" id="A0A6P8R018"/>
<accession>A0A6P8R018</accession>
<dbReference type="KEGG" id="gsh:117357110"/>
<feature type="region of interest" description="Disordered" evidence="2">
    <location>
        <begin position="248"/>
        <end position="278"/>
    </location>
</feature>
<feature type="coiled-coil region" evidence="1">
    <location>
        <begin position="372"/>
        <end position="414"/>
    </location>
</feature>
<dbReference type="CTD" id="164127"/>
<keyword evidence="1" id="KW-0175">Coiled coil</keyword>
<protein>
    <submittedName>
        <fullName evidence="4">Coiled-coil domain-containing protein 185</fullName>
    </submittedName>
</protein>
<sequence>MGGETAEVGRAPPLLHLDLHNFEEQASRYVLTSPRSLEACARLGVLPMQLLRKPLRQFLCEHPAASQLGAMRLYEEAERRRRRTLRRCQRERQKLLLLEEEAAAPPTTPVPEESASSTLTAEDQDYKTEIERSEEWLRGPGSFTHWDEVPDRGDGKSLEEPPGGGGGRRLQQTAETAARKSWSSGDVNLRGSANAHMRALQLARDIEREARVSLPAKDCKIATLMLVRHQEEQERQERGLRAAWVDLKDRSAERGGGSSSSRRTGQPPEKSKVHVLREKRYKEHQLQEKENADKPSQPPKTIGQALRAKLLKELEERRRIDLDSEYDRIRHLHLKQHVDQQLRVEEKTRRSVLEKKLQRSKGAYELLIEEKTKELKERVARESELLAKAKMRAGAQEQQQKKRKEQLLQKTNQKIQYARESVVKHSLEKAEKVKEVNTQKERAHSLLKQRMHKEEECHRREIEQFIRRKDKRSDQILKEKEASQEESRKIARASFQMRERVREQINSRPFNQMVLEAQLNASLIKQL</sequence>
<dbReference type="OrthoDB" id="200110at2759"/>
<dbReference type="Proteomes" id="UP000515159">
    <property type="component" value="Chromosome 3"/>
</dbReference>
<reference evidence="4" key="1">
    <citation type="submission" date="2025-08" db="UniProtKB">
        <authorList>
            <consortium name="RefSeq"/>
        </authorList>
    </citation>
    <scope>IDENTIFICATION</scope>
</reference>
<dbReference type="InterPro" id="IPR029090">
    <property type="entry name" value="DUF4659"/>
</dbReference>
<evidence type="ECO:0000256" key="2">
    <source>
        <dbReference type="SAM" id="MobiDB-lite"/>
    </source>
</evidence>
<feature type="compositionally biased region" description="Basic and acidic residues" evidence="2">
    <location>
        <begin position="145"/>
        <end position="159"/>
    </location>
</feature>
<feature type="compositionally biased region" description="Basic and acidic residues" evidence="2">
    <location>
        <begin position="124"/>
        <end position="137"/>
    </location>
</feature>
<evidence type="ECO:0000313" key="3">
    <source>
        <dbReference type="Proteomes" id="UP000515159"/>
    </source>
</evidence>
<keyword evidence="3" id="KW-1185">Reference proteome</keyword>
<dbReference type="PANTHER" id="PTHR33663">
    <property type="entry name" value="COILED-COIL DOMAIN-CONTAINING PROTEIN 177"/>
    <property type="match status" value="1"/>
</dbReference>
<dbReference type="FunCoup" id="A0A6P8R018">
    <property type="interactions" value="4"/>
</dbReference>
<name>A0A6P8R018_GEOSA</name>
<gene>
    <name evidence="4" type="primary">CCDC185</name>
</gene>
<organism evidence="3 4">
    <name type="scientific">Geotrypetes seraphini</name>
    <name type="common">Gaboon caecilian</name>
    <name type="synonym">Caecilia seraphini</name>
    <dbReference type="NCBI Taxonomy" id="260995"/>
    <lineage>
        <taxon>Eukaryota</taxon>
        <taxon>Metazoa</taxon>
        <taxon>Chordata</taxon>
        <taxon>Craniata</taxon>
        <taxon>Vertebrata</taxon>
        <taxon>Euteleostomi</taxon>
        <taxon>Amphibia</taxon>
        <taxon>Gymnophiona</taxon>
        <taxon>Geotrypetes</taxon>
    </lineage>
</organism>
<proteinExistence type="predicted"/>
<feature type="compositionally biased region" description="Basic and acidic residues" evidence="2">
    <location>
        <begin position="269"/>
        <end position="278"/>
    </location>
</feature>
<dbReference type="AlphaFoldDB" id="A0A6P8R018"/>
<evidence type="ECO:0000313" key="4">
    <source>
        <dbReference type="RefSeq" id="XP_033793288.1"/>
    </source>
</evidence>
<evidence type="ECO:0000256" key="1">
    <source>
        <dbReference type="SAM" id="Coils"/>
    </source>
</evidence>
<feature type="region of interest" description="Disordered" evidence="2">
    <location>
        <begin position="100"/>
        <end position="189"/>
    </location>
</feature>
<dbReference type="PANTHER" id="PTHR33663:SF3">
    <property type="entry name" value="COILED-COIL DOMAIN-CONTAINING PROTEIN 185"/>
    <property type="match status" value="1"/>
</dbReference>
<dbReference type="GeneID" id="117357110"/>
<dbReference type="RefSeq" id="XP_033793288.1">
    <property type="nucleotide sequence ID" value="XM_033937397.1"/>
</dbReference>
<dbReference type="Pfam" id="PF15558">
    <property type="entry name" value="DUF4659"/>
    <property type="match status" value="1"/>
</dbReference>